<evidence type="ECO:0000256" key="2">
    <source>
        <dbReference type="ARBA" id="ARBA00023125"/>
    </source>
</evidence>
<keyword evidence="2" id="KW-0238">DNA-binding</keyword>
<evidence type="ECO:0000313" key="6">
    <source>
        <dbReference type="Proteomes" id="UP000290649"/>
    </source>
</evidence>
<dbReference type="GO" id="GO:0043565">
    <property type="term" value="F:sequence-specific DNA binding"/>
    <property type="evidence" value="ECO:0007669"/>
    <property type="project" value="InterPro"/>
</dbReference>
<accession>A0A4Q0VPE3</accession>
<keyword evidence="1" id="KW-0805">Transcription regulation</keyword>
<evidence type="ECO:0000256" key="1">
    <source>
        <dbReference type="ARBA" id="ARBA00023015"/>
    </source>
</evidence>
<organism evidence="5 6">
    <name type="scientific">Anaerobacillus alkaliphilus</name>
    <dbReference type="NCBI Taxonomy" id="1548597"/>
    <lineage>
        <taxon>Bacteria</taxon>
        <taxon>Bacillati</taxon>
        <taxon>Bacillota</taxon>
        <taxon>Bacilli</taxon>
        <taxon>Bacillales</taxon>
        <taxon>Bacillaceae</taxon>
        <taxon>Anaerobacillus</taxon>
    </lineage>
</organism>
<gene>
    <name evidence="5" type="ORF">DS745_18550</name>
</gene>
<dbReference type="InterPro" id="IPR018060">
    <property type="entry name" value="HTH_AraC"/>
</dbReference>
<dbReference type="InterPro" id="IPR009057">
    <property type="entry name" value="Homeodomain-like_sf"/>
</dbReference>
<name>A0A4Q0VPE3_9BACI</name>
<dbReference type="SUPFAM" id="SSF46689">
    <property type="entry name" value="Homeodomain-like"/>
    <property type="match status" value="1"/>
</dbReference>
<keyword evidence="6" id="KW-1185">Reference proteome</keyword>
<reference evidence="5 6" key="1">
    <citation type="journal article" date="2019" name="Int. J. Syst. Evol. Microbiol.">
        <title>Anaerobacillus alkaliphilus sp. nov., a novel alkaliphilic and moderately halophilic bacterium.</title>
        <authorList>
            <person name="Borsodi A.K."/>
            <person name="Aszalos J.M."/>
            <person name="Bihari P."/>
            <person name="Nagy I."/>
            <person name="Schumann P."/>
            <person name="Sproer C."/>
            <person name="Kovacs A.L."/>
            <person name="Boka K."/>
            <person name="Dobosy P."/>
            <person name="Ovari M."/>
            <person name="Szili-Kovacs T."/>
            <person name="Toth E."/>
        </authorList>
    </citation>
    <scope>NUCLEOTIDE SEQUENCE [LARGE SCALE GENOMIC DNA]</scope>
    <source>
        <strain evidence="5 6">B16-10</strain>
    </source>
</reference>
<comment type="caution">
    <text evidence="5">The sequence shown here is derived from an EMBL/GenBank/DDBJ whole genome shotgun (WGS) entry which is preliminary data.</text>
</comment>
<dbReference type="OrthoDB" id="192171at2"/>
<sequence>MNTLTFQVPPFPTYITGGEDYFKKGKKHMKRVFSVFDILIVKKGCIYMIENDEKYDVKEGEYLILVPGFEHASYQPCQTDTSYYWIHFQLEVPYELKNLSDINWGLIVKQDRTYTEPAKHTFHLPRYGKIGSKEFIFHEIERLYSLNEANTPEKRLKEQIVFQELILQLQSDSIRIPSSAEQVTKQTITFIQTHYKNDKIKMETISKELLFHPDYITRCMQKTIGVTPMQYLNFYRLSVAKQLLSTTNEKLEAIAKQVGISDSTYFSRLFKKVEGITAMEYRRLVKREGR</sequence>
<feature type="domain" description="HTH araC/xylS-type" evidence="4">
    <location>
        <begin position="185"/>
        <end position="284"/>
    </location>
</feature>
<dbReference type="InterPro" id="IPR037923">
    <property type="entry name" value="HTH-like"/>
</dbReference>
<dbReference type="Gene3D" id="1.10.10.60">
    <property type="entry name" value="Homeodomain-like"/>
    <property type="match status" value="2"/>
</dbReference>
<dbReference type="GO" id="GO:0003700">
    <property type="term" value="F:DNA-binding transcription factor activity"/>
    <property type="evidence" value="ECO:0007669"/>
    <property type="project" value="InterPro"/>
</dbReference>
<dbReference type="SUPFAM" id="SSF51215">
    <property type="entry name" value="Regulatory protein AraC"/>
    <property type="match status" value="1"/>
</dbReference>
<protein>
    <submittedName>
        <fullName evidence="5">AraC family transcriptional regulator</fullName>
    </submittedName>
</protein>
<dbReference type="PROSITE" id="PS01124">
    <property type="entry name" value="HTH_ARAC_FAMILY_2"/>
    <property type="match status" value="1"/>
</dbReference>
<dbReference type="EMBL" id="QOUX01000046">
    <property type="protein sequence ID" value="RXI98326.1"/>
    <property type="molecule type" value="Genomic_DNA"/>
</dbReference>
<evidence type="ECO:0000256" key="3">
    <source>
        <dbReference type="ARBA" id="ARBA00023163"/>
    </source>
</evidence>
<dbReference type="Pfam" id="PF12833">
    <property type="entry name" value="HTH_18"/>
    <property type="match status" value="1"/>
</dbReference>
<keyword evidence="3" id="KW-0804">Transcription</keyword>
<evidence type="ECO:0000313" key="5">
    <source>
        <dbReference type="EMBL" id="RXI98326.1"/>
    </source>
</evidence>
<dbReference type="RefSeq" id="WP_129079687.1">
    <property type="nucleotide sequence ID" value="NZ_QOUX01000046.1"/>
</dbReference>
<dbReference type="Proteomes" id="UP000290649">
    <property type="component" value="Unassembled WGS sequence"/>
</dbReference>
<proteinExistence type="predicted"/>
<dbReference type="SMART" id="SM00342">
    <property type="entry name" value="HTH_ARAC"/>
    <property type="match status" value="1"/>
</dbReference>
<dbReference type="AlphaFoldDB" id="A0A4Q0VPE3"/>
<dbReference type="PANTHER" id="PTHR43280:SF30">
    <property type="entry name" value="MMSAB OPERON REGULATORY PROTEIN"/>
    <property type="match status" value="1"/>
</dbReference>
<dbReference type="PANTHER" id="PTHR43280">
    <property type="entry name" value="ARAC-FAMILY TRANSCRIPTIONAL REGULATOR"/>
    <property type="match status" value="1"/>
</dbReference>
<evidence type="ECO:0000259" key="4">
    <source>
        <dbReference type="PROSITE" id="PS01124"/>
    </source>
</evidence>